<dbReference type="Gene3D" id="3.40.50.2000">
    <property type="entry name" value="Glycogen Phosphorylase B"/>
    <property type="match status" value="4"/>
</dbReference>
<dbReference type="Pfam" id="PF00201">
    <property type="entry name" value="UDPGT"/>
    <property type="match status" value="1"/>
</dbReference>
<feature type="region of interest" description="Disordered" evidence="8">
    <location>
        <begin position="46"/>
        <end position="72"/>
    </location>
</feature>
<dbReference type="InterPro" id="IPR035595">
    <property type="entry name" value="UDP_glycos_trans_CS"/>
</dbReference>
<dbReference type="AlphaFoldDB" id="A0AAV0RIH3"/>
<accession>A0AAV0RIH3</accession>
<keyword evidence="10" id="KW-1185">Reference proteome</keyword>
<dbReference type="CDD" id="cd03784">
    <property type="entry name" value="GT1_Gtf-like"/>
    <property type="match status" value="1"/>
</dbReference>
<keyword evidence="4 6" id="KW-0808">Transferase</keyword>
<protein>
    <recommendedName>
        <fullName evidence="7">Glycosyltransferase</fullName>
        <ecNumber evidence="7">2.4.1.-</ecNumber>
    </recommendedName>
</protein>
<evidence type="ECO:0000256" key="7">
    <source>
        <dbReference type="RuleBase" id="RU362057"/>
    </source>
</evidence>
<evidence type="ECO:0000256" key="6">
    <source>
        <dbReference type="RuleBase" id="RU003718"/>
    </source>
</evidence>
<name>A0AAV0RIH3_9ROSI</name>
<feature type="compositionally biased region" description="Basic and acidic residues" evidence="8">
    <location>
        <begin position="61"/>
        <end position="72"/>
    </location>
</feature>
<dbReference type="PANTHER" id="PTHR48047">
    <property type="entry name" value="GLYCOSYLTRANSFERASE"/>
    <property type="match status" value="1"/>
</dbReference>
<comment type="caution">
    <text evidence="9">The sequence shown here is derived from an EMBL/GenBank/DDBJ whole genome shotgun (WGS) entry which is preliminary data.</text>
</comment>
<comment type="pathway">
    <text evidence="1">Pigment biosynthesis; anthocyanin biosynthesis.</text>
</comment>
<evidence type="ECO:0000256" key="2">
    <source>
        <dbReference type="ARBA" id="ARBA00009995"/>
    </source>
</evidence>
<evidence type="ECO:0000313" key="9">
    <source>
        <dbReference type="EMBL" id="CAI0557438.1"/>
    </source>
</evidence>
<sequence length="595" mass="66540">MVTWPMFEEQFYNEKLVTEVLGIGAAPGATEWVRLRGERMRGEGSKRAVRKVMDGDSEEAGEMRERARKVGEMARRTVEEGGSSWKDLYDHCHRSIPLHSSSSLPSKSMDPPHHHHHHQQLHVVFLPFMAQGHMIPITDMARLFARRGVKSTIITTPLNAPLFSGKIRRDAQLGLPIETHIIEFPCAEAGLPEGCENVNAIKSPELMIPFFKSMAVFQRPVEDLLRQWRPDCILADVVFTWATETAARLCIPRLFFNGTGAFAVSLLHALKVHEPYKEVESDSEPFLLPGLPHEIQLTKLQLPPFLKGDESDSGIKELREKMEESEINSFGAVVNSFHELEPGYAEYYRKVMGRKAWLIGPLSLGNKDGTKEKAERGNVASAADIDEHDHLRWLDGVEPNSVLYICFGSISNMSNAQLCEIAGALDSSEQSFIWVVKKGELLPEGFEERMKGKGIVIKGWAPQVLILDHTAIGGFMTHCGWNSTLEAVAAGVPMVTWPLQAEQFLNEKLVTDVLKIGVGVGAQEWSRGERKIVVGREDIEMAMTRVMVGQEAEELRGRARKLQKMAVMANEEGGSSNFDLKSLLEELTSLWDKKL</sequence>
<evidence type="ECO:0000256" key="3">
    <source>
        <dbReference type="ARBA" id="ARBA00022676"/>
    </source>
</evidence>
<dbReference type="PANTHER" id="PTHR48047:SF45">
    <property type="entry name" value="SCOPOLETIN GLUCOSYLTRANSFERASE-LIKE"/>
    <property type="match status" value="1"/>
</dbReference>
<dbReference type="GO" id="GO:0047213">
    <property type="term" value="F:anthocyanidin 3-O-glucosyltransferase activity"/>
    <property type="evidence" value="ECO:0007669"/>
    <property type="project" value="UniProtKB-EC"/>
</dbReference>
<dbReference type="SUPFAM" id="SSF53756">
    <property type="entry name" value="UDP-Glycosyltransferase/glycogen phosphorylase"/>
    <property type="match status" value="2"/>
</dbReference>
<organism evidence="9 10">
    <name type="scientific">Linum tenue</name>
    <dbReference type="NCBI Taxonomy" id="586396"/>
    <lineage>
        <taxon>Eukaryota</taxon>
        <taxon>Viridiplantae</taxon>
        <taxon>Streptophyta</taxon>
        <taxon>Embryophyta</taxon>
        <taxon>Tracheophyta</taxon>
        <taxon>Spermatophyta</taxon>
        <taxon>Magnoliopsida</taxon>
        <taxon>eudicotyledons</taxon>
        <taxon>Gunneridae</taxon>
        <taxon>Pentapetalae</taxon>
        <taxon>rosids</taxon>
        <taxon>fabids</taxon>
        <taxon>Malpighiales</taxon>
        <taxon>Linaceae</taxon>
        <taxon>Linum</taxon>
    </lineage>
</organism>
<keyword evidence="3 6" id="KW-0328">Glycosyltransferase</keyword>
<dbReference type="InterPro" id="IPR002213">
    <property type="entry name" value="UDP_glucos_trans"/>
</dbReference>
<evidence type="ECO:0000313" key="10">
    <source>
        <dbReference type="Proteomes" id="UP001154282"/>
    </source>
</evidence>
<proteinExistence type="inferred from homology"/>
<dbReference type="FunFam" id="3.40.50.2000:FF:000071">
    <property type="entry name" value="Glycosyltransferase"/>
    <property type="match status" value="1"/>
</dbReference>
<dbReference type="FunFam" id="3.40.50.2000:FF:000047">
    <property type="entry name" value="Glycosyltransferase"/>
    <property type="match status" value="1"/>
</dbReference>
<comment type="catalytic activity">
    <reaction evidence="5">
        <text>an anthocyanidin + UDP-alpha-D-glucose + H(+) = an anthocyanidin 3-O-beta-D-glucoside + UDP</text>
        <dbReference type="Rhea" id="RHEA:20093"/>
        <dbReference type="ChEBI" id="CHEBI:15378"/>
        <dbReference type="ChEBI" id="CHEBI:16307"/>
        <dbReference type="ChEBI" id="CHEBI:58223"/>
        <dbReference type="ChEBI" id="CHEBI:58885"/>
        <dbReference type="ChEBI" id="CHEBI:143576"/>
        <dbReference type="EC" id="2.4.1.115"/>
    </reaction>
</comment>
<reference evidence="9" key="1">
    <citation type="submission" date="2022-08" db="EMBL/GenBank/DDBJ databases">
        <authorList>
            <person name="Gutierrez-Valencia J."/>
        </authorList>
    </citation>
    <scope>NUCLEOTIDE SEQUENCE</scope>
</reference>
<evidence type="ECO:0000256" key="4">
    <source>
        <dbReference type="ARBA" id="ARBA00022679"/>
    </source>
</evidence>
<comment type="similarity">
    <text evidence="2 6">Belongs to the UDP-glycosyltransferase family.</text>
</comment>
<evidence type="ECO:0000256" key="8">
    <source>
        <dbReference type="SAM" id="MobiDB-lite"/>
    </source>
</evidence>
<dbReference type="EMBL" id="CAMGYJ010000011">
    <property type="protein sequence ID" value="CAI0557438.1"/>
    <property type="molecule type" value="Genomic_DNA"/>
</dbReference>
<gene>
    <name evidence="9" type="ORF">LITE_LOCUS48361</name>
</gene>
<dbReference type="Proteomes" id="UP001154282">
    <property type="component" value="Unassembled WGS sequence"/>
</dbReference>
<dbReference type="PROSITE" id="PS00375">
    <property type="entry name" value="UDPGT"/>
    <property type="match status" value="1"/>
</dbReference>
<evidence type="ECO:0000256" key="1">
    <source>
        <dbReference type="ARBA" id="ARBA00004935"/>
    </source>
</evidence>
<evidence type="ECO:0000256" key="5">
    <source>
        <dbReference type="ARBA" id="ARBA00047606"/>
    </source>
</evidence>
<dbReference type="EC" id="2.4.1.-" evidence="7"/>